<proteinExistence type="predicted"/>
<reference evidence="2" key="1">
    <citation type="submission" date="2016-10" db="EMBL/GenBank/DDBJ databases">
        <authorList>
            <person name="Varghese N."/>
            <person name="Submissions S."/>
        </authorList>
    </citation>
    <scope>NUCLEOTIDE SEQUENCE [LARGE SCALE GENOMIC DNA]</scope>
    <source>
        <strain evidence="2">DSM 20403</strain>
    </source>
</reference>
<accession>A0A1I2QTX2</accession>
<gene>
    <name evidence="1" type="ORF">SAMN02910432_00858</name>
</gene>
<evidence type="ECO:0000313" key="2">
    <source>
        <dbReference type="Proteomes" id="UP000182635"/>
    </source>
</evidence>
<dbReference type="Proteomes" id="UP000182635">
    <property type="component" value="Unassembled WGS sequence"/>
</dbReference>
<protein>
    <submittedName>
        <fullName evidence="1">Uncharacterized protein</fullName>
    </submittedName>
</protein>
<organism evidence="1 2">
    <name type="scientific">Ligilactobacillus ruminis DSM 20403 = NBRC 102161</name>
    <dbReference type="NCBI Taxonomy" id="1423798"/>
    <lineage>
        <taxon>Bacteria</taxon>
        <taxon>Bacillati</taxon>
        <taxon>Bacillota</taxon>
        <taxon>Bacilli</taxon>
        <taxon>Lactobacillales</taxon>
        <taxon>Lactobacillaceae</taxon>
        <taxon>Ligilactobacillus</taxon>
    </lineage>
</organism>
<dbReference type="RefSeq" id="WP_046921910.1">
    <property type="nucleotide sequence ID" value="NZ_AYYL01000005.1"/>
</dbReference>
<name>A0A1I2QTX2_9LACO</name>
<evidence type="ECO:0000313" key="1">
    <source>
        <dbReference type="EMBL" id="SFG32045.1"/>
    </source>
</evidence>
<dbReference type="EMBL" id="FOPI01000011">
    <property type="protein sequence ID" value="SFG32045.1"/>
    <property type="molecule type" value="Genomic_DNA"/>
</dbReference>
<dbReference type="AlphaFoldDB" id="A0A1I2QTX2"/>
<dbReference type="OrthoDB" id="3199465at2"/>
<sequence length="265" mass="30687">MDSLHALLLAEHDKVLQQIDVLEKRIKAAPKGTLHVVKYKGKSWFKRYDSERKKTTYLPKSNISVIKGLAQKMHDVACLKFAKQRLKAINRFLKTDSESSYLEIYENLPDEFKNFTAPLAKSMEYKINEWVSKGYAKMRPVENGFKTLKGDTVRSKSEKLIADLLYMLGVPYRYEMRLDMGDGTIVYPDFTIYDVRNNRLVYYEHFGMMDDSHYVNNAIRKHNEYLKHGLGNDLIITLESGQKPLDLEAVEAQVKKYALTKSATN</sequence>